<keyword evidence="2 5" id="KW-0812">Transmembrane</keyword>
<evidence type="ECO:0000259" key="6">
    <source>
        <dbReference type="PROSITE" id="PS50850"/>
    </source>
</evidence>
<feature type="transmembrane region" description="Helical" evidence="5">
    <location>
        <begin position="205"/>
        <end position="228"/>
    </location>
</feature>
<dbReference type="RefSeq" id="WP_282333130.1">
    <property type="nucleotide sequence ID" value="NZ_JASBRG010000003.1"/>
</dbReference>
<feature type="transmembrane region" description="Helical" evidence="5">
    <location>
        <begin position="295"/>
        <end position="316"/>
    </location>
</feature>
<dbReference type="InterPro" id="IPR051788">
    <property type="entry name" value="MFS_Transporter"/>
</dbReference>
<evidence type="ECO:0000256" key="1">
    <source>
        <dbReference type="ARBA" id="ARBA00004141"/>
    </source>
</evidence>
<keyword evidence="8" id="KW-1185">Reference proteome</keyword>
<feature type="transmembrane region" description="Helical" evidence="5">
    <location>
        <begin position="49"/>
        <end position="69"/>
    </location>
</feature>
<feature type="transmembrane region" description="Helical" evidence="5">
    <location>
        <begin position="271"/>
        <end position="289"/>
    </location>
</feature>
<evidence type="ECO:0000256" key="2">
    <source>
        <dbReference type="ARBA" id="ARBA00022692"/>
    </source>
</evidence>
<dbReference type="PROSITE" id="PS50850">
    <property type="entry name" value="MFS"/>
    <property type="match status" value="1"/>
</dbReference>
<keyword evidence="3 5" id="KW-1133">Transmembrane helix</keyword>
<feature type="transmembrane region" description="Helical" evidence="5">
    <location>
        <begin position="240"/>
        <end position="259"/>
    </location>
</feature>
<feature type="transmembrane region" description="Helical" evidence="5">
    <location>
        <begin position="328"/>
        <end position="350"/>
    </location>
</feature>
<evidence type="ECO:0000256" key="3">
    <source>
        <dbReference type="ARBA" id="ARBA00022989"/>
    </source>
</evidence>
<dbReference type="InterPro" id="IPR011701">
    <property type="entry name" value="MFS"/>
</dbReference>
<evidence type="ECO:0000256" key="4">
    <source>
        <dbReference type="ARBA" id="ARBA00023136"/>
    </source>
</evidence>
<feature type="transmembrane region" description="Helical" evidence="5">
    <location>
        <begin position="12"/>
        <end position="29"/>
    </location>
</feature>
<dbReference type="PANTHER" id="PTHR23514">
    <property type="entry name" value="BYPASS OF STOP CODON PROTEIN 6"/>
    <property type="match status" value="1"/>
</dbReference>
<protein>
    <submittedName>
        <fullName evidence="7">MFS transporter</fullName>
    </submittedName>
</protein>
<name>A0ABT6R8X5_9BACT</name>
<feature type="transmembrane region" description="Helical" evidence="5">
    <location>
        <begin position="139"/>
        <end position="158"/>
    </location>
</feature>
<dbReference type="InterPro" id="IPR036259">
    <property type="entry name" value="MFS_trans_sf"/>
</dbReference>
<sequence length="384" mass="40932">MLKSSSAFSARAAISAFFFVSGFSFASWASRIPTLTQKLHLNEAQLGSILFAMPLGLMLTLPVTGFLLSKFSSRNIMAAGAVIFTLALTAIGFAQTPWQLAVILFCFGSSRNFMHIAMNAQSVQVQHLYNKSIIASFHGIWSLAGFAGAATGASMVYFNISPAVHFTIAAVLLLIVIVVASRYSLPDTETAKEKRPAFILPDKSLVKLGLIGFCSLACEGTMMDWAGIYFKEAVMAPAKLITVGYIAYMTAMTIGRFVGDKLINLLSVKNVLQISGALIMCGLLLSAGFPFFIPSTIGCILTGFGVSCIMPMIFALTGKNTTMSPGTAIAAVSTVSYLGFLMGPPLIGYIAHAAGIRWSFATFGMLGLLVIILTTKLKIANRES</sequence>
<feature type="transmembrane region" description="Helical" evidence="5">
    <location>
        <begin position="356"/>
        <end position="375"/>
    </location>
</feature>
<comment type="caution">
    <text evidence="7">The sequence shown here is derived from an EMBL/GenBank/DDBJ whole genome shotgun (WGS) entry which is preliminary data.</text>
</comment>
<keyword evidence="4 5" id="KW-0472">Membrane</keyword>
<dbReference type="Proteomes" id="UP001226434">
    <property type="component" value="Unassembled WGS sequence"/>
</dbReference>
<dbReference type="Gene3D" id="1.20.1250.20">
    <property type="entry name" value="MFS general substrate transporter like domains"/>
    <property type="match status" value="2"/>
</dbReference>
<comment type="subcellular location">
    <subcellularLocation>
        <location evidence="1">Membrane</location>
        <topology evidence="1">Multi-pass membrane protein</topology>
    </subcellularLocation>
</comment>
<accession>A0ABT6R8X5</accession>
<dbReference type="SUPFAM" id="SSF103473">
    <property type="entry name" value="MFS general substrate transporter"/>
    <property type="match status" value="1"/>
</dbReference>
<evidence type="ECO:0000313" key="7">
    <source>
        <dbReference type="EMBL" id="MDI3319014.1"/>
    </source>
</evidence>
<evidence type="ECO:0000256" key="5">
    <source>
        <dbReference type="SAM" id="Phobius"/>
    </source>
</evidence>
<proteinExistence type="predicted"/>
<feature type="transmembrane region" description="Helical" evidence="5">
    <location>
        <begin position="100"/>
        <end position="118"/>
    </location>
</feature>
<feature type="transmembrane region" description="Helical" evidence="5">
    <location>
        <begin position="76"/>
        <end position="94"/>
    </location>
</feature>
<gene>
    <name evidence="7" type="ORF">QJ048_04485</name>
</gene>
<feature type="domain" description="Major facilitator superfamily (MFS) profile" evidence="6">
    <location>
        <begin position="10"/>
        <end position="382"/>
    </location>
</feature>
<reference evidence="7 8" key="1">
    <citation type="submission" date="2023-05" db="EMBL/GenBank/DDBJ databases">
        <title>Genome sequence of Pinibacter sp. MAH-24.</title>
        <authorList>
            <person name="Huq M.A."/>
        </authorList>
    </citation>
    <scope>NUCLEOTIDE SEQUENCE [LARGE SCALE GENOMIC DNA]</scope>
    <source>
        <strain evidence="7 8">MAH-24</strain>
    </source>
</reference>
<dbReference type="PANTHER" id="PTHR23514:SF13">
    <property type="entry name" value="INNER MEMBRANE PROTEIN YBJJ"/>
    <property type="match status" value="1"/>
</dbReference>
<dbReference type="EMBL" id="JASBRG010000003">
    <property type="protein sequence ID" value="MDI3319014.1"/>
    <property type="molecule type" value="Genomic_DNA"/>
</dbReference>
<evidence type="ECO:0000313" key="8">
    <source>
        <dbReference type="Proteomes" id="UP001226434"/>
    </source>
</evidence>
<organism evidence="7 8">
    <name type="scientific">Pinibacter soli</name>
    <dbReference type="NCBI Taxonomy" id="3044211"/>
    <lineage>
        <taxon>Bacteria</taxon>
        <taxon>Pseudomonadati</taxon>
        <taxon>Bacteroidota</taxon>
        <taxon>Chitinophagia</taxon>
        <taxon>Chitinophagales</taxon>
        <taxon>Chitinophagaceae</taxon>
        <taxon>Pinibacter</taxon>
    </lineage>
</organism>
<dbReference type="Pfam" id="PF07690">
    <property type="entry name" value="MFS_1"/>
    <property type="match status" value="1"/>
</dbReference>
<feature type="transmembrane region" description="Helical" evidence="5">
    <location>
        <begin position="164"/>
        <end position="185"/>
    </location>
</feature>
<dbReference type="InterPro" id="IPR020846">
    <property type="entry name" value="MFS_dom"/>
</dbReference>
<dbReference type="CDD" id="cd17393">
    <property type="entry name" value="MFS_MosC_like"/>
    <property type="match status" value="1"/>
</dbReference>